<dbReference type="SUPFAM" id="SSF53474">
    <property type="entry name" value="alpha/beta-Hydrolases"/>
    <property type="match status" value="1"/>
</dbReference>
<dbReference type="PANTHER" id="PTHR46438">
    <property type="entry name" value="ALPHA/BETA-HYDROLASES SUPERFAMILY PROTEIN"/>
    <property type="match status" value="1"/>
</dbReference>
<dbReference type="Proteomes" id="UP001428817">
    <property type="component" value="Unassembled WGS sequence"/>
</dbReference>
<keyword evidence="3" id="KW-1185">Reference proteome</keyword>
<proteinExistence type="predicted"/>
<accession>A0ABP9Q0S3</accession>
<dbReference type="InterPro" id="IPR029058">
    <property type="entry name" value="AB_hydrolase_fold"/>
</dbReference>
<dbReference type="Gene3D" id="3.40.50.1820">
    <property type="entry name" value="alpha/beta hydrolase"/>
    <property type="match status" value="1"/>
</dbReference>
<organism evidence="2 3">
    <name type="scientific">Pseudonocardia eucalypti</name>
    <dbReference type="NCBI Taxonomy" id="648755"/>
    <lineage>
        <taxon>Bacteria</taxon>
        <taxon>Bacillati</taxon>
        <taxon>Actinomycetota</taxon>
        <taxon>Actinomycetes</taxon>
        <taxon>Pseudonocardiales</taxon>
        <taxon>Pseudonocardiaceae</taxon>
        <taxon>Pseudonocardia</taxon>
    </lineage>
</organism>
<feature type="domain" description="AB hydrolase-1" evidence="1">
    <location>
        <begin position="14"/>
        <end position="251"/>
    </location>
</feature>
<evidence type="ECO:0000313" key="3">
    <source>
        <dbReference type="Proteomes" id="UP001428817"/>
    </source>
</evidence>
<dbReference type="RefSeq" id="WP_185063899.1">
    <property type="nucleotide sequence ID" value="NZ_BAABJP010000010.1"/>
</dbReference>
<comment type="caution">
    <text evidence="2">The sequence shown here is derived from an EMBL/GenBank/DDBJ whole genome shotgun (WGS) entry which is preliminary data.</text>
</comment>
<dbReference type="PRINTS" id="PR00111">
    <property type="entry name" value="ABHYDROLASE"/>
</dbReference>
<reference evidence="3" key="1">
    <citation type="journal article" date="2019" name="Int. J. Syst. Evol. Microbiol.">
        <title>The Global Catalogue of Microorganisms (GCM) 10K type strain sequencing project: providing services to taxonomists for standard genome sequencing and annotation.</title>
        <authorList>
            <consortium name="The Broad Institute Genomics Platform"/>
            <consortium name="The Broad Institute Genome Sequencing Center for Infectious Disease"/>
            <person name="Wu L."/>
            <person name="Ma J."/>
        </authorList>
    </citation>
    <scope>NUCLEOTIDE SEQUENCE [LARGE SCALE GENOMIC DNA]</scope>
    <source>
        <strain evidence="3">JCM 18303</strain>
    </source>
</reference>
<gene>
    <name evidence="2" type="ORF">GCM10023321_28270</name>
</gene>
<evidence type="ECO:0000259" key="1">
    <source>
        <dbReference type="Pfam" id="PF12697"/>
    </source>
</evidence>
<dbReference type="PANTHER" id="PTHR46438:SF11">
    <property type="entry name" value="LIPASE-RELATED"/>
    <property type="match status" value="1"/>
</dbReference>
<sequence length="265" mass="28549">MKVNFERRGNGSPLVLLHGIGHRWQAWEPVLDLLAEHHDVIAVDLPGFGLSPPLPADHPHDLGSSMDTLAETFRALGVHRPHLAGNSLGGLMTVEAASRDLVASGTALSPAGFWTARDRVRAFATLRMIRAGALAPGFASNALLNNPGLRAASLRILHEHPERIDLVTAQGDAAALRESAAFARTLRAGRGFAWHSRPPRVPLTIAWAEHDRILPLRQAQRAARLLPNARHVTLPGCGHVPMVDDPELVARTILDTCTQADRAAA</sequence>
<keyword evidence="2" id="KW-0378">Hydrolase</keyword>
<dbReference type="GO" id="GO:0016787">
    <property type="term" value="F:hydrolase activity"/>
    <property type="evidence" value="ECO:0007669"/>
    <property type="project" value="UniProtKB-KW"/>
</dbReference>
<dbReference type="InterPro" id="IPR000073">
    <property type="entry name" value="AB_hydrolase_1"/>
</dbReference>
<protein>
    <submittedName>
        <fullName evidence="2">Alpha/beta fold hydrolase</fullName>
    </submittedName>
</protein>
<evidence type="ECO:0000313" key="2">
    <source>
        <dbReference type="EMBL" id="GAA5155269.1"/>
    </source>
</evidence>
<name>A0ABP9Q0S3_9PSEU</name>
<dbReference type="EMBL" id="BAABJP010000010">
    <property type="protein sequence ID" value="GAA5155269.1"/>
    <property type="molecule type" value="Genomic_DNA"/>
</dbReference>
<dbReference type="Pfam" id="PF12697">
    <property type="entry name" value="Abhydrolase_6"/>
    <property type="match status" value="1"/>
</dbReference>